<dbReference type="STRING" id="215637.A0A4V1J4B5"/>
<dbReference type="PIRSF" id="PIRSF005715">
    <property type="entry name" value="VPS45_Sec1"/>
    <property type="match status" value="1"/>
</dbReference>
<dbReference type="Proteomes" id="UP000268162">
    <property type="component" value="Unassembled WGS sequence"/>
</dbReference>
<dbReference type="Gene3D" id="3.40.50.2060">
    <property type="match status" value="1"/>
</dbReference>
<feature type="compositionally biased region" description="Low complexity" evidence="2">
    <location>
        <begin position="298"/>
        <end position="320"/>
    </location>
</feature>
<organism evidence="4 5">
    <name type="scientific">Dimargaris cristalligena</name>
    <dbReference type="NCBI Taxonomy" id="215637"/>
    <lineage>
        <taxon>Eukaryota</taxon>
        <taxon>Fungi</taxon>
        <taxon>Fungi incertae sedis</taxon>
        <taxon>Zoopagomycota</taxon>
        <taxon>Kickxellomycotina</taxon>
        <taxon>Dimargaritomycetes</taxon>
        <taxon>Dimargaritales</taxon>
        <taxon>Dimargaritaceae</taxon>
        <taxon>Dimargaris</taxon>
    </lineage>
</organism>
<feature type="region of interest" description="Disordered" evidence="2">
    <location>
        <begin position="1"/>
        <end position="25"/>
    </location>
</feature>
<dbReference type="AlphaFoldDB" id="A0A4V1J4B5"/>
<evidence type="ECO:0000256" key="2">
    <source>
        <dbReference type="SAM" id="MobiDB-lite"/>
    </source>
</evidence>
<dbReference type="InterPro" id="IPR043127">
    <property type="entry name" value="Sec-1-like_dom3a"/>
</dbReference>
<evidence type="ECO:0000313" key="5">
    <source>
        <dbReference type="Proteomes" id="UP000268162"/>
    </source>
</evidence>
<evidence type="ECO:0000256" key="3">
    <source>
        <dbReference type="SAM" id="Phobius"/>
    </source>
</evidence>
<proteinExistence type="inferred from homology"/>
<dbReference type="InterPro" id="IPR027482">
    <property type="entry name" value="Sec1-like_dom2"/>
</dbReference>
<evidence type="ECO:0000313" key="4">
    <source>
        <dbReference type="EMBL" id="RKP34979.1"/>
    </source>
</evidence>
<keyword evidence="3" id="KW-1133">Transmembrane helix</keyword>
<dbReference type="InterPro" id="IPR036045">
    <property type="entry name" value="Sec1-like_sf"/>
</dbReference>
<feature type="region of interest" description="Disordered" evidence="2">
    <location>
        <begin position="288"/>
        <end position="323"/>
    </location>
</feature>
<accession>A0A4V1J4B5</accession>
<dbReference type="InterPro" id="IPR043154">
    <property type="entry name" value="Sec-1-like_dom1"/>
</dbReference>
<keyword evidence="3" id="KW-0812">Transmembrane</keyword>
<dbReference type="Gene3D" id="3.90.830.10">
    <property type="entry name" value="Syntaxin Binding Protein 1, Chain A, domain 2"/>
    <property type="match status" value="1"/>
</dbReference>
<dbReference type="InterPro" id="IPR001619">
    <property type="entry name" value="Sec1-like"/>
</dbReference>
<evidence type="ECO:0000256" key="1">
    <source>
        <dbReference type="ARBA" id="ARBA00009884"/>
    </source>
</evidence>
<protein>
    <submittedName>
        <fullName evidence="4">Vacuolar sorting protein</fullName>
    </submittedName>
</protein>
<feature type="transmembrane region" description="Helical" evidence="3">
    <location>
        <begin position="621"/>
        <end position="640"/>
    </location>
</feature>
<dbReference type="SUPFAM" id="SSF56815">
    <property type="entry name" value="Sec1/munc18-like (SM) proteins"/>
    <property type="match status" value="1"/>
</dbReference>
<dbReference type="Gene3D" id="3.40.50.1910">
    <property type="match status" value="1"/>
</dbReference>
<dbReference type="InterPro" id="IPR043155">
    <property type="entry name" value="VPS33_dom3b"/>
</dbReference>
<dbReference type="Pfam" id="PF00995">
    <property type="entry name" value="Sec1"/>
    <property type="match status" value="1"/>
</dbReference>
<sequence length="668" mass="74354">MQPARSTPDTGSRSDDPANPTPLHPDFTIFQELARQSLTNVLDSVRGTKVLVVDPALSPSLSLIAEFSLLKEHGVEKVYHLQPDRVETDCRNILYLSRPQVEHMQWIANHIRTAGQERPDQPHEYSLFLTPRRTLVCDRILEEQGVLGELVMGEYHLDLVPLERDLATLELNDCFKTLLVDQVPTSLFAMGRALMRLQAVYGFFPRIVGKGDAAKQLADMLIRMRRELSVDEPIAAQSSTISQTIDTLVILDRSVDLLSPLCTQLTYEGLIDERFAIRNSLVEVDAHLARPSNPSNPPAAATASAAGSSSSNQGPAASAGTNKKAKVSLNSKDALYAELRDLNFSVVGGWLHRAAKRINDDYQGRHQAKTVTQIRQFIGKLGNIQAEHQSLRLHTYLAEEIYKYTLSAQFNRNLEFEQTLLSGASMSANSPFTDYIEELIGNEAPLTQVLRLLCLQSVTSNGIKRKMYDFWRREIIQTYGYAHLVTLERLARLRLFFPNDSGARSTYPALKKALHLVVDDVDEGEPHDAAFVYSGFAPPMVRLIQCVIRDPVLADQRPASPSQGPGPTSSIPVVNTTGWKGYEDVIHLLPGQAFDCVQTVEDANPYIIQSRLTAKDKPTTVIFFVGGCTFAEIAAIRFLARHNNRRFLIATTHIINGNSLLESIMEND</sequence>
<dbReference type="PANTHER" id="PTHR11679">
    <property type="entry name" value="VESICLE PROTEIN SORTING-ASSOCIATED"/>
    <property type="match status" value="1"/>
</dbReference>
<keyword evidence="5" id="KW-1185">Reference proteome</keyword>
<gene>
    <name evidence="4" type="ORF">BJ085DRAFT_23495</name>
</gene>
<comment type="similarity">
    <text evidence="1">Belongs to the STXBP/unc-18/SEC1 family.</text>
</comment>
<keyword evidence="3" id="KW-0472">Membrane</keyword>
<dbReference type="GO" id="GO:0016192">
    <property type="term" value="P:vesicle-mediated transport"/>
    <property type="evidence" value="ECO:0007669"/>
    <property type="project" value="InterPro"/>
</dbReference>
<dbReference type="Gene3D" id="1.25.40.850">
    <property type="match status" value="1"/>
</dbReference>
<dbReference type="EMBL" id="ML003001">
    <property type="protein sequence ID" value="RKP34979.1"/>
    <property type="molecule type" value="Genomic_DNA"/>
</dbReference>
<feature type="compositionally biased region" description="Polar residues" evidence="2">
    <location>
        <begin position="1"/>
        <end position="11"/>
    </location>
</feature>
<reference evidence="5" key="1">
    <citation type="journal article" date="2018" name="Nat. Microbiol.">
        <title>Leveraging single-cell genomics to expand the fungal tree of life.</title>
        <authorList>
            <person name="Ahrendt S.R."/>
            <person name="Quandt C.A."/>
            <person name="Ciobanu D."/>
            <person name="Clum A."/>
            <person name="Salamov A."/>
            <person name="Andreopoulos B."/>
            <person name="Cheng J.F."/>
            <person name="Woyke T."/>
            <person name="Pelin A."/>
            <person name="Henrissat B."/>
            <person name="Reynolds N.K."/>
            <person name="Benny G.L."/>
            <person name="Smith M.E."/>
            <person name="James T.Y."/>
            <person name="Grigoriev I.V."/>
        </authorList>
    </citation>
    <scope>NUCLEOTIDE SEQUENCE [LARGE SCALE GENOMIC DNA]</scope>
    <source>
        <strain evidence="5">RSA 468</strain>
    </source>
</reference>
<name>A0A4V1J4B5_9FUNG</name>